<protein>
    <recommendedName>
        <fullName evidence="4">Bifunctional inhibitor/plant lipid transfer protein/seed storage helical domain-containing protein</fullName>
    </recommendedName>
</protein>
<evidence type="ECO:0000256" key="1">
    <source>
        <dbReference type="ARBA" id="ARBA00008965"/>
    </source>
</evidence>
<dbReference type="AlphaFoldDB" id="A0AAV2DQ78"/>
<proteinExistence type="inferred from homology"/>
<organism evidence="5 6">
    <name type="scientific">Linum trigynum</name>
    <dbReference type="NCBI Taxonomy" id="586398"/>
    <lineage>
        <taxon>Eukaryota</taxon>
        <taxon>Viridiplantae</taxon>
        <taxon>Streptophyta</taxon>
        <taxon>Embryophyta</taxon>
        <taxon>Tracheophyta</taxon>
        <taxon>Spermatophyta</taxon>
        <taxon>Magnoliopsida</taxon>
        <taxon>eudicotyledons</taxon>
        <taxon>Gunneridae</taxon>
        <taxon>Pentapetalae</taxon>
        <taxon>rosids</taxon>
        <taxon>fabids</taxon>
        <taxon>Malpighiales</taxon>
        <taxon>Linaceae</taxon>
        <taxon>Linum</taxon>
    </lineage>
</organism>
<dbReference type="InterPro" id="IPR027923">
    <property type="entry name" value="Hydrophob_seed_dom"/>
</dbReference>
<dbReference type="InterPro" id="IPR016140">
    <property type="entry name" value="Bifunc_inhib/LTP/seed_store"/>
</dbReference>
<reference evidence="5 6" key="1">
    <citation type="submission" date="2024-04" db="EMBL/GenBank/DDBJ databases">
        <authorList>
            <person name="Fracassetti M."/>
        </authorList>
    </citation>
    <scope>NUCLEOTIDE SEQUENCE [LARGE SCALE GENOMIC DNA]</scope>
</reference>
<dbReference type="Gene3D" id="1.10.110.10">
    <property type="entry name" value="Plant lipid-transfer and hydrophobic proteins"/>
    <property type="match status" value="1"/>
</dbReference>
<dbReference type="InterPro" id="IPR051636">
    <property type="entry name" value="Plant_LTP/defense-related"/>
</dbReference>
<dbReference type="FunFam" id="1.10.110.10:FF:000003">
    <property type="entry name" value="pEARLI1-like lipid transfer protein 1"/>
    <property type="match status" value="1"/>
</dbReference>
<accession>A0AAV2DQ78</accession>
<evidence type="ECO:0000256" key="3">
    <source>
        <dbReference type="SAM" id="SignalP"/>
    </source>
</evidence>
<dbReference type="SUPFAM" id="SSF47699">
    <property type="entry name" value="Bifunctional inhibitor/lipid-transfer protein/seed storage 2S albumin"/>
    <property type="match status" value="1"/>
</dbReference>
<feature type="domain" description="Bifunctional inhibitor/plant lipid transfer protein/seed storage helical" evidence="4">
    <location>
        <begin position="49"/>
        <end position="130"/>
    </location>
</feature>
<evidence type="ECO:0000259" key="4">
    <source>
        <dbReference type="SMART" id="SM00499"/>
    </source>
</evidence>
<dbReference type="CDD" id="cd01958">
    <property type="entry name" value="HPS_like"/>
    <property type="match status" value="1"/>
</dbReference>
<dbReference type="SMART" id="SM00499">
    <property type="entry name" value="AAI"/>
    <property type="match status" value="1"/>
</dbReference>
<dbReference type="EMBL" id="OZ034816">
    <property type="protein sequence ID" value="CAL1375706.1"/>
    <property type="molecule type" value="Genomic_DNA"/>
</dbReference>
<evidence type="ECO:0000313" key="6">
    <source>
        <dbReference type="Proteomes" id="UP001497516"/>
    </source>
</evidence>
<dbReference type="Proteomes" id="UP001497516">
    <property type="component" value="Chromosome 3"/>
</dbReference>
<name>A0AAV2DQ78_9ROSI</name>
<keyword evidence="6" id="KW-1185">Reference proteome</keyword>
<comment type="similarity">
    <text evidence="1">Belongs to the plant LTP family. PEARLI1 subfamily.</text>
</comment>
<feature type="chain" id="PRO_5043830673" description="Bifunctional inhibitor/plant lipid transfer protein/seed storage helical domain-containing protein" evidence="3">
    <location>
        <begin position="24"/>
        <end position="130"/>
    </location>
</feature>
<dbReference type="InterPro" id="IPR036312">
    <property type="entry name" value="Bifun_inhib/LTP/seed_sf"/>
</dbReference>
<evidence type="ECO:0000256" key="2">
    <source>
        <dbReference type="ARBA" id="ARBA00022729"/>
    </source>
</evidence>
<dbReference type="Pfam" id="PF14547">
    <property type="entry name" value="Hydrophob_seed"/>
    <property type="match status" value="1"/>
</dbReference>
<feature type="signal peptide" evidence="3">
    <location>
        <begin position="1"/>
        <end position="23"/>
    </location>
</feature>
<dbReference type="PANTHER" id="PTHR31731">
    <property type="match status" value="1"/>
</dbReference>
<evidence type="ECO:0000313" key="5">
    <source>
        <dbReference type="EMBL" id="CAL1375706.1"/>
    </source>
</evidence>
<keyword evidence="2 3" id="KW-0732">Signal</keyword>
<gene>
    <name evidence="5" type="ORF">LTRI10_LOCUS17488</name>
</gene>
<sequence length="130" mass="13380">MAATKTIAILLTLNLLLFTSATAWCGSCPPVPKPKPNPKPDPSPATGKCPRDTLKLGVCAHVLNLVNVTVGAPPVKPCCSLLDGLVDLEAALCLCTAIKANILGINLNIPISLSLLLNVCGNSVPPGFQC</sequence>